<evidence type="ECO:0000313" key="2">
    <source>
        <dbReference type="EMBL" id="GMR33649.1"/>
    </source>
</evidence>
<evidence type="ECO:0000256" key="1">
    <source>
        <dbReference type="SAM" id="Phobius"/>
    </source>
</evidence>
<dbReference type="Proteomes" id="UP001328107">
    <property type="component" value="Unassembled WGS sequence"/>
</dbReference>
<keyword evidence="3" id="KW-1185">Reference proteome</keyword>
<keyword evidence="1" id="KW-1133">Transmembrane helix</keyword>
<accession>A0AAN5C9B0</accession>
<feature type="transmembrane region" description="Helical" evidence="1">
    <location>
        <begin position="20"/>
        <end position="39"/>
    </location>
</feature>
<proteinExistence type="predicted"/>
<keyword evidence="1" id="KW-0472">Membrane</keyword>
<gene>
    <name evidence="2" type="ORF">PMAYCL1PPCAC_03844</name>
</gene>
<feature type="non-terminal residue" evidence="2">
    <location>
        <position position="1"/>
    </location>
</feature>
<reference evidence="3" key="1">
    <citation type="submission" date="2022-10" db="EMBL/GenBank/DDBJ databases">
        <title>Genome assembly of Pristionchus species.</title>
        <authorList>
            <person name="Yoshida K."/>
            <person name="Sommer R.J."/>
        </authorList>
    </citation>
    <scope>NUCLEOTIDE SEQUENCE [LARGE SCALE GENOMIC DNA]</scope>
    <source>
        <strain evidence="3">RS5460</strain>
    </source>
</reference>
<sequence>ATTLFQVTHTRTLIMRTLHALLVTLVVIFTVCAAAPASLEMDDMLYPMRPIYPINRLAKRWSRLEPSIRFAGGSNAAWFV</sequence>
<comment type="caution">
    <text evidence="2">The sequence shown here is derived from an EMBL/GenBank/DDBJ whole genome shotgun (WGS) entry which is preliminary data.</text>
</comment>
<dbReference type="EMBL" id="BTRK01000001">
    <property type="protein sequence ID" value="GMR33649.1"/>
    <property type="molecule type" value="Genomic_DNA"/>
</dbReference>
<protein>
    <submittedName>
        <fullName evidence="2">Uncharacterized protein</fullName>
    </submittedName>
</protein>
<organism evidence="2 3">
    <name type="scientific">Pristionchus mayeri</name>
    <dbReference type="NCBI Taxonomy" id="1317129"/>
    <lineage>
        <taxon>Eukaryota</taxon>
        <taxon>Metazoa</taxon>
        <taxon>Ecdysozoa</taxon>
        <taxon>Nematoda</taxon>
        <taxon>Chromadorea</taxon>
        <taxon>Rhabditida</taxon>
        <taxon>Rhabditina</taxon>
        <taxon>Diplogasteromorpha</taxon>
        <taxon>Diplogasteroidea</taxon>
        <taxon>Neodiplogasteridae</taxon>
        <taxon>Pristionchus</taxon>
    </lineage>
</organism>
<name>A0AAN5C9B0_9BILA</name>
<evidence type="ECO:0000313" key="3">
    <source>
        <dbReference type="Proteomes" id="UP001328107"/>
    </source>
</evidence>
<keyword evidence="1" id="KW-0812">Transmembrane</keyword>
<dbReference type="AlphaFoldDB" id="A0AAN5C9B0"/>